<proteinExistence type="predicted"/>
<evidence type="ECO:0000313" key="2">
    <source>
        <dbReference type="EMBL" id="KAF9485015.1"/>
    </source>
</evidence>
<dbReference type="EMBL" id="MU155138">
    <property type="protein sequence ID" value="KAF9485015.1"/>
    <property type="molecule type" value="Genomic_DNA"/>
</dbReference>
<keyword evidence="3" id="KW-1185">Reference proteome</keyword>
<dbReference type="SUPFAM" id="SSF81383">
    <property type="entry name" value="F-box domain"/>
    <property type="match status" value="1"/>
</dbReference>
<organism evidence="2 3">
    <name type="scientific">Pholiota conissans</name>
    <dbReference type="NCBI Taxonomy" id="109636"/>
    <lineage>
        <taxon>Eukaryota</taxon>
        <taxon>Fungi</taxon>
        <taxon>Dikarya</taxon>
        <taxon>Basidiomycota</taxon>
        <taxon>Agaricomycotina</taxon>
        <taxon>Agaricomycetes</taxon>
        <taxon>Agaricomycetidae</taxon>
        <taxon>Agaricales</taxon>
        <taxon>Agaricineae</taxon>
        <taxon>Strophariaceae</taxon>
        <taxon>Pholiota</taxon>
    </lineage>
</organism>
<evidence type="ECO:0000256" key="1">
    <source>
        <dbReference type="SAM" id="MobiDB-lite"/>
    </source>
</evidence>
<feature type="compositionally biased region" description="Low complexity" evidence="1">
    <location>
        <begin position="83"/>
        <end position="92"/>
    </location>
</feature>
<dbReference type="OrthoDB" id="3220023at2759"/>
<dbReference type="Proteomes" id="UP000807469">
    <property type="component" value="Unassembled WGS sequence"/>
</dbReference>
<feature type="compositionally biased region" description="Polar residues" evidence="1">
    <location>
        <begin position="115"/>
        <end position="128"/>
    </location>
</feature>
<protein>
    <recommendedName>
        <fullName evidence="4">F-box domain-containing protein</fullName>
    </recommendedName>
</protein>
<dbReference type="AlphaFoldDB" id="A0A9P5ZDK6"/>
<evidence type="ECO:0000313" key="3">
    <source>
        <dbReference type="Proteomes" id="UP000807469"/>
    </source>
</evidence>
<evidence type="ECO:0008006" key="4">
    <source>
        <dbReference type="Google" id="ProtNLM"/>
    </source>
</evidence>
<feature type="compositionally biased region" description="Polar residues" evidence="1">
    <location>
        <begin position="23"/>
        <end position="37"/>
    </location>
</feature>
<name>A0A9P5ZDK6_9AGAR</name>
<feature type="compositionally biased region" description="Low complexity" evidence="1">
    <location>
        <begin position="136"/>
        <end position="148"/>
    </location>
</feature>
<feature type="region of interest" description="Disordered" evidence="1">
    <location>
        <begin position="1"/>
        <end position="98"/>
    </location>
</feature>
<feature type="region of interest" description="Disordered" evidence="1">
    <location>
        <begin position="112"/>
        <end position="180"/>
    </location>
</feature>
<gene>
    <name evidence="2" type="ORF">BDN70DRAFT_705447</name>
</gene>
<dbReference type="InterPro" id="IPR036047">
    <property type="entry name" value="F-box-like_dom_sf"/>
</dbReference>
<accession>A0A9P5ZDK6</accession>
<feature type="compositionally biased region" description="Basic and acidic residues" evidence="1">
    <location>
        <begin position="39"/>
        <end position="50"/>
    </location>
</feature>
<feature type="compositionally biased region" description="Basic and acidic residues" evidence="1">
    <location>
        <begin position="61"/>
        <end position="73"/>
    </location>
</feature>
<feature type="compositionally biased region" description="Polar residues" evidence="1">
    <location>
        <begin position="149"/>
        <end position="164"/>
    </location>
</feature>
<sequence>MSQSSDASSQGKKRRIEEVLDGSNAQTDTPEAPSSSGGDARDTGSQDRNRSTTKTAADAKQTVKVEEKEGSDHRQKKRRVDIASAEAESSSATGAAVDLQIKAEEFIAAVEKEMVSQNEQSATPQDGSSKGAEGTAQDAQVAANNAQAPSTSLVGSQDGASSTAAPPAKKQRLSPESEVPTATDGLAIASQPGQPSSEPEELPKHSPLVELPTELIAEILIQTGSPQHVLAIARTCKYLCHLLLSPESQFIWRATRNGHGCTFEKPPKPPPPPMPAFLNALLPLGMGDESDDEAEKETVVKLPDLPSQFFSEAAYAAFVFDSGKCEVCGNETSVMYASFALRARLCKNTSCKLPRNIEASRNGPMLAILPTNEITSFTNSIEHASHPFWPFAPQSHQTQWVRKDALATAEAEYDRRHDDGEYKKKYELLAKRKKEWMTFCTGLQKWKRERQKRYYGTKATNDKKGKNIAEKRGWDYDTILNHTRYGTYKRRKTVLIEEVNETDVNAMAEDIEAELLAYAEKSERRKYEINLMNNRKDVQGLYERLRSGKAHPYLPNLPTFRQLPVISMLQTAEKANKKSPSAVDALEKNPVMKELLNSQLKKWAEKAKTDFGVILGYPKNWKHASKNVLHPVERVTARFLCTRCQRVDAKYREDGCLDFVGACRHECGVGNQKKGRIRKGQKAIWDSKNFVKDDKAINALKNTLQLFQYPEDKDGGNLLTKTGLAILCKSCNPPMILDTRSIVGHSHRHDNMQVAIPTLDNAANCLGGYPYEHGVVAKLLGPAGITPVAKAEIEAKNFGCRHCLRVEQVKETASLYTDGDGSDAAQNPPSKVITDGALIEIETVVRRMHDSGLEGPLPKPPPLFNFNGMRSHMKSKHGIEDIRDEDILCYRELQNIRTPAEAKS</sequence>
<reference evidence="2" key="1">
    <citation type="submission" date="2020-11" db="EMBL/GenBank/DDBJ databases">
        <authorList>
            <consortium name="DOE Joint Genome Institute"/>
            <person name="Ahrendt S."/>
            <person name="Riley R."/>
            <person name="Andreopoulos W."/>
            <person name="Labutti K."/>
            <person name="Pangilinan J."/>
            <person name="Ruiz-Duenas F.J."/>
            <person name="Barrasa J.M."/>
            <person name="Sanchez-Garcia M."/>
            <person name="Camarero S."/>
            <person name="Miyauchi S."/>
            <person name="Serrano A."/>
            <person name="Linde D."/>
            <person name="Babiker R."/>
            <person name="Drula E."/>
            <person name="Ayuso-Fernandez I."/>
            <person name="Pacheco R."/>
            <person name="Padilla G."/>
            <person name="Ferreira P."/>
            <person name="Barriuso J."/>
            <person name="Kellner H."/>
            <person name="Castanera R."/>
            <person name="Alfaro M."/>
            <person name="Ramirez L."/>
            <person name="Pisabarro A.G."/>
            <person name="Kuo A."/>
            <person name="Tritt A."/>
            <person name="Lipzen A."/>
            <person name="He G."/>
            <person name="Yan M."/>
            <person name="Ng V."/>
            <person name="Cullen D."/>
            <person name="Martin F."/>
            <person name="Rosso M.-N."/>
            <person name="Henrissat B."/>
            <person name="Hibbett D."/>
            <person name="Martinez A.T."/>
            <person name="Grigoriev I.V."/>
        </authorList>
    </citation>
    <scope>NUCLEOTIDE SEQUENCE</scope>
    <source>
        <strain evidence="2">CIRM-BRFM 674</strain>
    </source>
</reference>
<feature type="compositionally biased region" description="Polar residues" evidence="1">
    <location>
        <begin position="1"/>
        <end position="10"/>
    </location>
</feature>
<comment type="caution">
    <text evidence="2">The sequence shown here is derived from an EMBL/GenBank/DDBJ whole genome shotgun (WGS) entry which is preliminary data.</text>
</comment>